<dbReference type="InterPro" id="IPR000847">
    <property type="entry name" value="LysR_HTH_N"/>
</dbReference>
<accession>A0A6N8FE63</accession>
<evidence type="ECO:0000259" key="5">
    <source>
        <dbReference type="PROSITE" id="PS50931"/>
    </source>
</evidence>
<dbReference type="AlphaFoldDB" id="A0A6N8FE63"/>
<dbReference type="Gene3D" id="3.40.190.10">
    <property type="entry name" value="Periplasmic binding protein-like II"/>
    <property type="match status" value="2"/>
</dbReference>
<comment type="caution">
    <text evidence="6">The sequence shown here is derived from an EMBL/GenBank/DDBJ whole genome shotgun (WGS) entry which is preliminary data.</text>
</comment>
<evidence type="ECO:0000256" key="3">
    <source>
        <dbReference type="ARBA" id="ARBA00023125"/>
    </source>
</evidence>
<keyword evidence="4" id="KW-0804">Transcription</keyword>
<dbReference type="SUPFAM" id="SSF46785">
    <property type="entry name" value="Winged helix' DNA-binding domain"/>
    <property type="match status" value="1"/>
</dbReference>
<comment type="similarity">
    <text evidence="1">Belongs to the LysR transcriptional regulatory family.</text>
</comment>
<dbReference type="InterPro" id="IPR050389">
    <property type="entry name" value="LysR-type_TF"/>
</dbReference>
<dbReference type="EMBL" id="WOCD01000005">
    <property type="protein sequence ID" value="MUH72962.1"/>
    <property type="molecule type" value="Genomic_DNA"/>
</dbReference>
<dbReference type="PROSITE" id="PS50931">
    <property type="entry name" value="HTH_LYSR"/>
    <property type="match status" value="1"/>
</dbReference>
<dbReference type="CDD" id="cd08417">
    <property type="entry name" value="PBP2_Nitroaromatics_like"/>
    <property type="match status" value="1"/>
</dbReference>
<evidence type="ECO:0000256" key="4">
    <source>
        <dbReference type="ARBA" id="ARBA00023163"/>
    </source>
</evidence>
<evidence type="ECO:0000256" key="1">
    <source>
        <dbReference type="ARBA" id="ARBA00009437"/>
    </source>
</evidence>
<sequence>MLHSKIDLNLFIVLRAVYTEGSITAAATKLHLTQPAVSHAMARLRDRFNDPLFIRHGRKMVPSAYCQNIFPQIEKALTALNSTLMPQSDFDIRNHSRNIKFGFRDILESIFFPDLITDLVTNTPKITVHSRQTSRVEMEHALEQGELDIVIDVLTPTSENIHHELVCNESFSLICRQDHPILKKPTLEQYVEAKHVLVTLKDSAVDLVDITLAKLGTRRNIVLQCEHFFAATSVISRCDMLLTMPNAYANILKEKMPVCVVPLPFSVPVLPVHMYWHKQSDHDLVNRWMRDKLFAIAEQLDLPR</sequence>
<dbReference type="PRINTS" id="PR00039">
    <property type="entry name" value="HTHLYSR"/>
</dbReference>
<dbReference type="Proteomes" id="UP000439994">
    <property type="component" value="Unassembled WGS sequence"/>
</dbReference>
<gene>
    <name evidence="6" type="ORF">GNP35_10995</name>
</gene>
<dbReference type="InterPro" id="IPR005119">
    <property type="entry name" value="LysR_subst-bd"/>
</dbReference>
<proteinExistence type="inferred from homology"/>
<keyword evidence="3" id="KW-0238">DNA-binding</keyword>
<dbReference type="SUPFAM" id="SSF53850">
    <property type="entry name" value="Periplasmic binding protein-like II"/>
    <property type="match status" value="1"/>
</dbReference>
<dbReference type="Gene3D" id="1.10.10.10">
    <property type="entry name" value="Winged helix-like DNA-binding domain superfamily/Winged helix DNA-binding domain"/>
    <property type="match status" value="1"/>
</dbReference>
<keyword evidence="2" id="KW-0805">Transcription regulation</keyword>
<dbReference type="PANTHER" id="PTHR30118">
    <property type="entry name" value="HTH-TYPE TRANSCRIPTIONAL REGULATOR LEUO-RELATED"/>
    <property type="match status" value="1"/>
</dbReference>
<evidence type="ECO:0000313" key="6">
    <source>
        <dbReference type="EMBL" id="MUH72962.1"/>
    </source>
</evidence>
<dbReference type="GO" id="GO:0003677">
    <property type="term" value="F:DNA binding"/>
    <property type="evidence" value="ECO:0007669"/>
    <property type="project" value="UniProtKB-KW"/>
</dbReference>
<dbReference type="PANTHER" id="PTHR30118:SF15">
    <property type="entry name" value="TRANSCRIPTIONAL REGULATORY PROTEIN"/>
    <property type="match status" value="1"/>
</dbReference>
<organism evidence="6 7">
    <name type="scientific">Psychrosphaera haliotis</name>
    <dbReference type="NCBI Taxonomy" id="555083"/>
    <lineage>
        <taxon>Bacteria</taxon>
        <taxon>Pseudomonadati</taxon>
        <taxon>Pseudomonadota</taxon>
        <taxon>Gammaproteobacteria</taxon>
        <taxon>Alteromonadales</taxon>
        <taxon>Pseudoalteromonadaceae</taxon>
        <taxon>Psychrosphaera</taxon>
    </lineage>
</organism>
<dbReference type="GO" id="GO:0003700">
    <property type="term" value="F:DNA-binding transcription factor activity"/>
    <property type="evidence" value="ECO:0007669"/>
    <property type="project" value="InterPro"/>
</dbReference>
<dbReference type="Pfam" id="PF03466">
    <property type="entry name" value="LysR_substrate"/>
    <property type="match status" value="1"/>
</dbReference>
<dbReference type="Pfam" id="PF00126">
    <property type="entry name" value="HTH_1"/>
    <property type="match status" value="1"/>
</dbReference>
<reference evidence="6 7" key="1">
    <citation type="submission" date="2019-11" db="EMBL/GenBank/DDBJ databases">
        <title>P. haliotis isolates from Z. marina roots.</title>
        <authorList>
            <person name="Cohen M."/>
            <person name="Jospin G."/>
            <person name="Eisen J.A."/>
            <person name="Coil D.A."/>
        </authorList>
    </citation>
    <scope>NUCLEOTIDE SEQUENCE [LARGE SCALE GENOMIC DNA]</scope>
    <source>
        <strain evidence="6 7">UCD-MCMsp1aY</strain>
    </source>
</reference>
<dbReference type="InterPro" id="IPR036390">
    <property type="entry name" value="WH_DNA-bd_sf"/>
</dbReference>
<dbReference type="InterPro" id="IPR037402">
    <property type="entry name" value="YidZ_PBP2"/>
</dbReference>
<protein>
    <submittedName>
        <fullName evidence="6">LysR family transcriptional regulator</fullName>
    </submittedName>
</protein>
<evidence type="ECO:0000313" key="7">
    <source>
        <dbReference type="Proteomes" id="UP000439994"/>
    </source>
</evidence>
<dbReference type="InterPro" id="IPR036388">
    <property type="entry name" value="WH-like_DNA-bd_sf"/>
</dbReference>
<dbReference type="RefSeq" id="WP_155696163.1">
    <property type="nucleotide sequence ID" value="NZ_WOCD01000005.1"/>
</dbReference>
<evidence type="ECO:0000256" key="2">
    <source>
        <dbReference type="ARBA" id="ARBA00023015"/>
    </source>
</evidence>
<dbReference type="OrthoDB" id="6621790at2"/>
<keyword evidence="7" id="KW-1185">Reference proteome</keyword>
<name>A0A6N8FE63_9GAMM</name>
<feature type="domain" description="HTH lysR-type" evidence="5">
    <location>
        <begin position="6"/>
        <end position="63"/>
    </location>
</feature>